<name>A0A9D3WLA7_9ROSI</name>
<comment type="caution">
    <text evidence="1">The sequence shown here is derived from an EMBL/GenBank/DDBJ whole genome shotgun (WGS) entry which is preliminary data.</text>
</comment>
<dbReference type="Proteomes" id="UP000828251">
    <property type="component" value="Unassembled WGS sequence"/>
</dbReference>
<protein>
    <recommendedName>
        <fullName evidence="3">Reverse transcriptase domain-containing protein</fullName>
    </recommendedName>
</protein>
<organism evidence="1 2">
    <name type="scientific">Gossypium stocksii</name>
    <dbReference type="NCBI Taxonomy" id="47602"/>
    <lineage>
        <taxon>Eukaryota</taxon>
        <taxon>Viridiplantae</taxon>
        <taxon>Streptophyta</taxon>
        <taxon>Embryophyta</taxon>
        <taxon>Tracheophyta</taxon>
        <taxon>Spermatophyta</taxon>
        <taxon>Magnoliopsida</taxon>
        <taxon>eudicotyledons</taxon>
        <taxon>Gunneridae</taxon>
        <taxon>Pentapetalae</taxon>
        <taxon>rosids</taxon>
        <taxon>malvids</taxon>
        <taxon>Malvales</taxon>
        <taxon>Malvaceae</taxon>
        <taxon>Malvoideae</taxon>
        <taxon>Gossypium</taxon>
    </lineage>
</organism>
<proteinExistence type="predicted"/>
<dbReference type="AlphaFoldDB" id="A0A9D3WLA7"/>
<evidence type="ECO:0000313" key="1">
    <source>
        <dbReference type="EMBL" id="KAH1130835.1"/>
    </source>
</evidence>
<evidence type="ECO:0000313" key="2">
    <source>
        <dbReference type="Proteomes" id="UP000828251"/>
    </source>
</evidence>
<sequence>MRKGEIKGAKASRRGPQISHLFFADDYILFVEATTLGAQKIKGILNTTNTSEVDRHFVTGLLGMRSSNDVEKYLSS</sequence>
<gene>
    <name evidence="1" type="ORF">J1N35_002213</name>
</gene>
<dbReference type="OrthoDB" id="1743666at2759"/>
<keyword evidence="2" id="KW-1185">Reference proteome</keyword>
<evidence type="ECO:0008006" key="3">
    <source>
        <dbReference type="Google" id="ProtNLM"/>
    </source>
</evidence>
<reference evidence="1 2" key="1">
    <citation type="journal article" date="2021" name="Plant Biotechnol. J.">
        <title>Multi-omics assisted identification of the key and species-specific regulatory components of drought-tolerant mechanisms in Gossypium stocksii.</title>
        <authorList>
            <person name="Yu D."/>
            <person name="Ke L."/>
            <person name="Zhang D."/>
            <person name="Wu Y."/>
            <person name="Sun Y."/>
            <person name="Mei J."/>
            <person name="Sun J."/>
            <person name="Sun Y."/>
        </authorList>
    </citation>
    <scope>NUCLEOTIDE SEQUENCE [LARGE SCALE GENOMIC DNA]</scope>
    <source>
        <strain evidence="2">cv. E1</strain>
        <tissue evidence="1">Leaf</tissue>
    </source>
</reference>
<accession>A0A9D3WLA7</accession>
<dbReference type="EMBL" id="JAIQCV010000001">
    <property type="protein sequence ID" value="KAH1130835.1"/>
    <property type="molecule type" value="Genomic_DNA"/>
</dbReference>